<dbReference type="SUPFAM" id="SSF69695">
    <property type="entry name" value="SRP19"/>
    <property type="match status" value="1"/>
</dbReference>
<sequence>MRKQNKIVLWSVYFDSSKTRNEGRRVSKKLAVSSPKLEELQIAAKKLGLQSEAMFDSAHPSSPMRKTGLLIIPKTESKGKTLKNIAKALSSLR</sequence>
<keyword evidence="3 5" id="KW-0733">Signal recognition particle</keyword>
<gene>
    <name evidence="5" type="primary">srp19</name>
    <name evidence="6" type="ORF">AC477_02265</name>
</gene>
<keyword evidence="4 5" id="KW-0687">Ribonucleoprotein</keyword>
<proteinExistence type="inferred from homology"/>
<keyword evidence="5" id="KW-0694">RNA-binding</keyword>
<dbReference type="Pfam" id="PF01922">
    <property type="entry name" value="SRP19"/>
    <property type="match status" value="1"/>
</dbReference>
<reference evidence="6 7" key="1">
    <citation type="submission" date="2015-06" db="EMBL/GenBank/DDBJ databases">
        <title>New insights into the roles of widespread benthic archaea in carbon and nitrogen cycling.</title>
        <authorList>
            <person name="Lazar C.S."/>
            <person name="Baker B.J."/>
            <person name="Seitz K.W."/>
            <person name="Hyde A.S."/>
            <person name="Dick G.J."/>
            <person name="Hinrichs K.-U."/>
            <person name="Teske A.P."/>
        </authorList>
    </citation>
    <scope>NUCLEOTIDE SEQUENCE [LARGE SCALE GENOMIC DNA]</scope>
    <source>
        <strain evidence="6">SG8-32-1</strain>
    </source>
</reference>
<dbReference type="HAMAP" id="MF_00305">
    <property type="entry name" value="SRP19"/>
    <property type="match status" value="1"/>
</dbReference>
<organism evidence="6 7">
    <name type="scientific">miscellaneous Crenarchaeota group-1 archaeon SG8-32-1</name>
    <dbReference type="NCBI Taxonomy" id="1685124"/>
    <lineage>
        <taxon>Archaea</taxon>
        <taxon>Candidatus Bathyarchaeota</taxon>
        <taxon>MCG-1</taxon>
    </lineage>
</organism>
<protein>
    <recommendedName>
        <fullName evidence="5">Signal recognition particle 19 kDa protein</fullName>
        <shortName evidence="5">SRP19</shortName>
    </recommendedName>
</protein>
<comment type="function">
    <text evidence="5">Involved in targeting and insertion of nascent membrane proteins into the cytoplasmic membrane. Binds directly to 7S RNA and mediates binding of the 54 kDa subunit of the SRP.</text>
</comment>
<comment type="caution">
    <text evidence="6">The sequence shown here is derived from an EMBL/GenBank/DDBJ whole genome shotgun (WGS) entry which is preliminary data.</text>
</comment>
<dbReference type="PANTHER" id="PTHR17453">
    <property type="entry name" value="SIGNAL RECOGNITION PARTICLE 19 KD PROTEIN"/>
    <property type="match status" value="1"/>
</dbReference>
<dbReference type="GO" id="GO:0006617">
    <property type="term" value="P:SRP-dependent cotranslational protein targeting to membrane, signal sequence recognition"/>
    <property type="evidence" value="ECO:0007669"/>
    <property type="project" value="TreeGrafter"/>
</dbReference>
<comment type="subcellular location">
    <subcellularLocation>
        <location evidence="1 5">Cytoplasm</location>
    </subcellularLocation>
</comment>
<comment type="similarity">
    <text evidence="5">Belongs to the SRP19 family.</text>
</comment>
<dbReference type="InterPro" id="IPR036521">
    <property type="entry name" value="SRP19-like_sf"/>
</dbReference>
<evidence type="ECO:0000256" key="1">
    <source>
        <dbReference type="ARBA" id="ARBA00004496"/>
    </source>
</evidence>
<evidence type="ECO:0000256" key="5">
    <source>
        <dbReference type="HAMAP-Rule" id="MF_00305"/>
    </source>
</evidence>
<dbReference type="GO" id="GO:0048500">
    <property type="term" value="C:signal recognition particle"/>
    <property type="evidence" value="ECO:0007669"/>
    <property type="project" value="UniProtKB-UniRule"/>
</dbReference>
<dbReference type="InterPro" id="IPR022938">
    <property type="entry name" value="SRP19_arc-type"/>
</dbReference>
<dbReference type="AlphaFoldDB" id="A0A0M0BX07"/>
<dbReference type="Gene3D" id="3.30.56.30">
    <property type="entry name" value="Signal recognition particle, SRP19-like subunit"/>
    <property type="match status" value="1"/>
</dbReference>
<evidence type="ECO:0000313" key="6">
    <source>
        <dbReference type="EMBL" id="KON32910.1"/>
    </source>
</evidence>
<evidence type="ECO:0000256" key="3">
    <source>
        <dbReference type="ARBA" id="ARBA00023135"/>
    </source>
</evidence>
<evidence type="ECO:0000256" key="2">
    <source>
        <dbReference type="ARBA" id="ARBA00022490"/>
    </source>
</evidence>
<name>A0A0M0BX07_9ARCH</name>
<dbReference type="Proteomes" id="UP000037237">
    <property type="component" value="Unassembled WGS sequence"/>
</dbReference>
<dbReference type="GO" id="GO:0008312">
    <property type="term" value="F:7S RNA binding"/>
    <property type="evidence" value="ECO:0007669"/>
    <property type="project" value="UniProtKB-UniRule"/>
</dbReference>
<evidence type="ECO:0000313" key="7">
    <source>
        <dbReference type="Proteomes" id="UP000037237"/>
    </source>
</evidence>
<accession>A0A0M0BX07</accession>
<comment type="subunit">
    <text evidence="5">Part of the signal recognition particle protein translocation system, which is composed of SRP and FtsY. Archaeal SRP consists of a 7S RNA molecule of 300 nucleotides and two protein subunits: SRP54 and SRP19.</text>
</comment>
<evidence type="ECO:0000256" key="4">
    <source>
        <dbReference type="ARBA" id="ARBA00023274"/>
    </source>
</evidence>
<keyword evidence="2 5" id="KW-0963">Cytoplasm</keyword>
<dbReference type="EMBL" id="LFWU01000047">
    <property type="protein sequence ID" value="KON32910.1"/>
    <property type="molecule type" value="Genomic_DNA"/>
</dbReference>
<dbReference type="InterPro" id="IPR002778">
    <property type="entry name" value="Signal_recog_particle_SRP19"/>
</dbReference>
<dbReference type="PANTHER" id="PTHR17453:SF0">
    <property type="entry name" value="SIGNAL RECOGNITION PARTICLE 19 KDA PROTEIN"/>
    <property type="match status" value="1"/>
</dbReference>